<dbReference type="PANTHER" id="PTHR30522:SF0">
    <property type="entry name" value="NUCLEOSIDE TRIPHOSPHATE PYROPHOSPHOHYDROLASE"/>
    <property type="match status" value="1"/>
</dbReference>
<protein>
    <recommendedName>
        <fullName evidence="4">Nucleoside triphosphate pyrophosphohydrolase</fullName>
        <ecNumber evidence="3">3.6.1.8</ecNumber>
    </recommendedName>
</protein>
<evidence type="ECO:0000313" key="7">
    <source>
        <dbReference type="Proteomes" id="UP000199626"/>
    </source>
</evidence>
<dbReference type="PANTHER" id="PTHR30522">
    <property type="entry name" value="NUCLEOSIDE TRIPHOSPHATE PYROPHOSPHOHYDROLASE"/>
    <property type="match status" value="1"/>
</dbReference>
<evidence type="ECO:0000256" key="3">
    <source>
        <dbReference type="ARBA" id="ARBA00066372"/>
    </source>
</evidence>
<dbReference type="GO" id="GO:0046076">
    <property type="term" value="P:dTTP catabolic process"/>
    <property type="evidence" value="ECO:0007669"/>
    <property type="project" value="TreeGrafter"/>
</dbReference>
<dbReference type="AlphaFoldDB" id="A0A1G6AC91"/>
<dbReference type="Proteomes" id="UP000199626">
    <property type="component" value="Unassembled WGS sequence"/>
</dbReference>
<dbReference type="Pfam" id="PF03819">
    <property type="entry name" value="MazG"/>
    <property type="match status" value="2"/>
</dbReference>
<evidence type="ECO:0000256" key="1">
    <source>
        <dbReference type="ARBA" id="ARBA00052141"/>
    </source>
</evidence>
<dbReference type="RefSeq" id="WP_092590953.1">
    <property type="nucleotide sequence ID" value="NZ_FMXN01000001.1"/>
</dbReference>
<proteinExistence type="inferred from homology"/>
<organism evidence="6 7">
    <name type="scientific">Pseudidiomarina indica</name>
    <dbReference type="NCBI Taxonomy" id="1159017"/>
    <lineage>
        <taxon>Bacteria</taxon>
        <taxon>Pseudomonadati</taxon>
        <taxon>Pseudomonadota</taxon>
        <taxon>Gammaproteobacteria</taxon>
        <taxon>Alteromonadales</taxon>
        <taxon>Idiomarinaceae</taxon>
        <taxon>Pseudidiomarina</taxon>
    </lineage>
</organism>
<comment type="catalytic activity">
    <reaction evidence="1">
        <text>ATP + H2O = AMP + diphosphate + H(+)</text>
        <dbReference type="Rhea" id="RHEA:14245"/>
        <dbReference type="ChEBI" id="CHEBI:15377"/>
        <dbReference type="ChEBI" id="CHEBI:15378"/>
        <dbReference type="ChEBI" id="CHEBI:30616"/>
        <dbReference type="ChEBI" id="CHEBI:33019"/>
        <dbReference type="ChEBI" id="CHEBI:456215"/>
        <dbReference type="EC" id="3.6.1.8"/>
    </reaction>
</comment>
<comment type="similarity">
    <text evidence="2">Belongs to the nucleoside triphosphate pyrophosphohydrolase family.</text>
</comment>
<dbReference type="EMBL" id="FMXN01000001">
    <property type="protein sequence ID" value="SDB05999.1"/>
    <property type="molecule type" value="Genomic_DNA"/>
</dbReference>
<dbReference type="FunFam" id="1.10.287.1080:FF:000001">
    <property type="entry name" value="Nucleoside triphosphate pyrophosphohydrolase"/>
    <property type="match status" value="1"/>
</dbReference>
<dbReference type="NCBIfam" id="TIGR00444">
    <property type="entry name" value="mazG"/>
    <property type="match status" value="1"/>
</dbReference>
<dbReference type="InterPro" id="IPR048015">
    <property type="entry name" value="NTP-PPase_MazG-like_N"/>
</dbReference>
<dbReference type="GO" id="GO:0046052">
    <property type="term" value="P:UTP catabolic process"/>
    <property type="evidence" value="ECO:0007669"/>
    <property type="project" value="TreeGrafter"/>
</dbReference>
<accession>A0A1G6AC91</accession>
<name>A0A1G6AC91_9GAMM</name>
<dbReference type="GO" id="GO:0046081">
    <property type="term" value="P:dUTP catabolic process"/>
    <property type="evidence" value="ECO:0007669"/>
    <property type="project" value="TreeGrafter"/>
</dbReference>
<dbReference type="InterPro" id="IPR011551">
    <property type="entry name" value="NTP_PyrPHydrolase_MazG"/>
</dbReference>
<dbReference type="OrthoDB" id="9808939at2"/>
<feature type="domain" description="NTP pyrophosphohydrolase MazG-like" evidence="5">
    <location>
        <begin position="31"/>
        <end position="104"/>
    </location>
</feature>
<dbReference type="GO" id="GO:0006950">
    <property type="term" value="P:response to stress"/>
    <property type="evidence" value="ECO:0007669"/>
    <property type="project" value="UniProtKB-ARBA"/>
</dbReference>
<dbReference type="NCBIfam" id="NF007113">
    <property type="entry name" value="PRK09562.1"/>
    <property type="match status" value="1"/>
</dbReference>
<dbReference type="CDD" id="cd11529">
    <property type="entry name" value="NTP-PPase_MazG_Cterm"/>
    <property type="match status" value="1"/>
</dbReference>
<dbReference type="CDD" id="cd11528">
    <property type="entry name" value="NTP-PPase_MazG_Nterm"/>
    <property type="match status" value="1"/>
</dbReference>
<dbReference type="InterPro" id="IPR004518">
    <property type="entry name" value="MazG-like_dom"/>
</dbReference>
<dbReference type="STRING" id="1159017.SAMN02927930_00269"/>
<evidence type="ECO:0000259" key="5">
    <source>
        <dbReference type="Pfam" id="PF03819"/>
    </source>
</evidence>
<dbReference type="FunFam" id="1.10.287.1080:FF:000003">
    <property type="entry name" value="Nucleoside triphosphate pyrophosphohydrolase"/>
    <property type="match status" value="1"/>
</dbReference>
<gene>
    <name evidence="6" type="ORF">SAMN02927930_00269</name>
</gene>
<evidence type="ECO:0000313" key="6">
    <source>
        <dbReference type="EMBL" id="SDB05999.1"/>
    </source>
</evidence>
<dbReference type="EC" id="3.6.1.8" evidence="3"/>
<feature type="domain" description="NTP pyrophosphohydrolase MazG-like" evidence="5">
    <location>
        <begin position="172"/>
        <end position="231"/>
    </location>
</feature>
<sequence length="266" mass="30112">MTTSLTGTAALLEVMAQLRDPERGCPWDRAQTMASLIPYTIEEVYEVAAAINGGEWDEIQGELGDLLFQVVFYAQLAQEQQQFDFDAIAQRMANKLIHRHPHVFGDAQVADASDVKDQWEQIKATERERAGTNASVFEGVPDRLPSLLLALKLQQRAASVGFDWTSLPPVVEKIQEELVEVQEELARAHPNPDAIADEIGDLLFAVVNLARHAQVHPEDALRRANQKFKQRFQRIEQRLQTRQLRADQLSLDELEAEWQAVKHESQ</sequence>
<keyword evidence="7" id="KW-1185">Reference proteome</keyword>
<dbReference type="GO" id="GO:0006203">
    <property type="term" value="P:dGTP catabolic process"/>
    <property type="evidence" value="ECO:0007669"/>
    <property type="project" value="TreeGrafter"/>
</dbReference>
<evidence type="ECO:0000256" key="4">
    <source>
        <dbReference type="ARBA" id="ARBA00074799"/>
    </source>
</evidence>
<reference evidence="7" key="1">
    <citation type="submission" date="2016-10" db="EMBL/GenBank/DDBJ databases">
        <authorList>
            <person name="Varghese N."/>
            <person name="Submissions S."/>
        </authorList>
    </citation>
    <scope>NUCLEOTIDE SEQUENCE [LARGE SCALE GENOMIC DNA]</scope>
    <source>
        <strain evidence="7">CGMCC 1.10824</strain>
    </source>
</reference>
<dbReference type="GO" id="GO:0046047">
    <property type="term" value="P:TTP catabolic process"/>
    <property type="evidence" value="ECO:0007669"/>
    <property type="project" value="TreeGrafter"/>
</dbReference>
<dbReference type="Gene3D" id="1.10.287.1080">
    <property type="entry name" value="MazG-like"/>
    <property type="match status" value="2"/>
</dbReference>
<dbReference type="GO" id="GO:0046061">
    <property type="term" value="P:dATP catabolic process"/>
    <property type="evidence" value="ECO:0007669"/>
    <property type="project" value="TreeGrafter"/>
</dbReference>
<dbReference type="GO" id="GO:0047693">
    <property type="term" value="F:ATP diphosphatase activity"/>
    <property type="evidence" value="ECO:0007669"/>
    <property type="project" value="UniProtKB-EC"/>
</dbReference>
<dbReference type="SUPFAM" id="SSF101386">
    <property type="entry name" value="all-alpha NTP pyrophosphatases"/>
    <property type="match status" value="2"/>
</dbReference>
<dbReference type="InterPro" id="IPR048011">
    <property type="entry name" value="NTP-PPase_MazG-like_C"/>
</dbReference>
<evidence type="ECO:0000256" key="2">
    <source>
        <dbReference type="ARBA" id="ARBA00061115"/>
    </source>
</evidence>